<dbReference type="AlphaFoldDB" id="A0AA40AP51"/>
<dbReference type="CDD" id="cd14475">
    <property type="entry name" value="SPX_SYG1_like"/>
    <property type="match status" value="1"/>
</dbReference>
<evidence type="ECO:0000256" key="4">
    <source>
        <dbReference type="ARBA" id="ARBA00022989"/>
    </source>
</evidence>
<protein>
    <submittedName>
        <fullName evidence="10">EXS family-domain-containing protein</fullName>
    </submittedName>
</protein>
<keyword evidence="3 7" id="KW-0812">Transmembrane</keyword>
<dbReference type="Pfam" id="PF03105">
    <property type="entry name" value="SPX"/>
    <property type="match status" value="1"/>
</dbReference>
<evidence type="ECO:0000256" key="1">
    <source>
        <dbReference type="ARBA" id="ARBA00004141"/>
    </source>
</evidence>
<name>A0AA40AP51_9PEZI</name>
<evidence type="ECO:0000259" key="8">
    <source>
        <dbReference type="PROSITE" id="PS51380"/>
    </source>
</evidence>
<gene>
    <name evidence="10" type="ORF">B0H67DRAFT_486651</name>
</gene>
<feature type="transmembrane region" description="Helical" evidence="7">
    <location>
        <begin position="297"/>
        <end position="319"/>
    </location>
</feature>
<feature type="domain" description="SPX" evidence="9">
    <location>
        <begin position="1"/>
        <end position="198"/>
    </location>
</feature>
<dbReference type="Pfam" id="PF03124">
    <property type="entry name" value="EXS"/>
    <property type="match status" value="1"/>
</dbReference>
<feature type="transmembrane region" description="Helical" evidence="7">
    <location>
        <begin position="340"/>
        <end position="363"/>
    </location>
</feature>
<evidence type="ECO:0000256" key="7">
    <source>
        <dbReference type="SAM" id="Phobius"/>
    </source>
</evidence>
<dbReference type="GO" id="GO:0005794">
    <property type="term" value="C:Golgi apparatus"/>
    <property type="evidence" value="ECO:0007669"/>
    <property type="project" value="TreeGrafter"/>
</dbReference>
<proteinExistence type="inferred from homology"/>
<evidence type="ECO:0000256" key="3">
    <source>
        <dbReference type="ARBA" id="ARBA00022692"/>
    </source>
</evidence>
<dbReference type="InterPro" id="IPR004331">
    <property type="entry name" value="SPX_dom"/>
</dbReference>
<feature type="domain" description="EXS" evidence="8">
    <location>
        <begin position="451"/>
        <end position="644"/>
    </location>
</feature>
<dbReference type="PROSITE" id="PS51380">
    <property type="entry name" value="EXS"/>
    <property type="match status" value="1"/>
</dbReference>
<feature type="transmembrane region" description="Helical" evidence="7">
    <location>
        <begin position="516"/>
        <end position="537"/>
    </location>
</feature>
<feature type="transmembrane region" description="Helical" evidence="7">
    <location>
        <begin position="369"/>
        <end position="391"/>
    </location>
</feature>
<comment type="caution">
    <text evidence="10">The sequence shown here is derived from an EMBL/GenBank/DDBJ whole genome shotgun (WGS) entry which is preliminary data.</text>
</comment>
<organism evidence="10 11">
    <name type="scientific">Lasiosphaeris hirsuta</name>
    <dbReference type="NCBI Taxonomy" id="260670"/>
    <lineage>
        <taxon>Eukaryota</taxon>
        <taxon>Fungi</taxon>
        <taxon>Dikarya</taxon>
        <taxon>Ascomycota</taxon>
        <taxon>Pezizomycotina</taxon>
        <taxon>Sordariomycetes</taxon>
        <taxon>Sordariomycetidae</taxon>
        <taxon>Sordariales</taxon>
        <taxon>Lasiosphaeriaceae</taxon>
        <taxon>Lasiosphaeris</taxon>
    </lineage>
</organism>
<evidence type="ECO:0000313" key="10">
    <source>
        <dbReference type="EMBL" id="KAK0719387.1"/>
    </source>
</evidence>
<comment type="subcellular location">
    <subcellularLocation>
        <location evidence="1">Membrane</location>
        <topology evidence="1">Multi-pass membrane protein</topology>
    </subcellularLocation>
</comment>
<dbReference type="GO" id="GO:0000822">
    <property type="term" value="F:inositol hexakisphosphate binding"/>
    <property type="evidence" value="ECO:0007669"/>
    <property type="project" value="TreeGrafter"/>
</dbReference>
<evidence type="ECO:0000259" key="9">
    <source>
        <dbReference type="PROSITE" id="PS51382"/>
    </source>
</evidence>
<dbReference type="PANTHER" id="PTHR10783:SF103">
    <property type="entry name" value="SOLUTE CARRIER FAMILY 53 MEMBER 1"/>
    <property type="match status" value="1"/>
</dbReference>
<accession>A0AA40AP51</accession>
<evidence type="ECO:0000256" key="5">
    <source>
        <dbReference type="ARBA" id="ARBA00023136"/>
    </source>
</evidence>
<dbReference type="PROSITE" id="PS51382">
    <property type="entry name" value="SPX"/>
    <property type="match status" value="1"/>
</dbReference>
<keyword evidence="4 7" id="KW-1133">Transmembrane helix</keyword>
<feature type="region of interest" description="Disordered" evidence="6">
    <location>
        <begin position="106"/>
        <end position="128"/>
    </location>
</feature>
<sequence>MRFFDGDAQPLNPTDPVEQRKSEFFHFAISELQKVEAFYRTKEKESGARIKQLRDQLYVMKRRRGDEVFREDMKKKKGFPTNGRQPGLLERVKENMIELATFAPGPNSQALRQMPPTPTLTSMPSVSERRRDFVPKQFEDEDIPYPEAKRKLRTALQEFYRSLDLIQGYAELNRTAFRKLNKKYDKNARATEELRFVRDYVDKSHFVRSTVIDGHMKTAEDLFARYFEQGNSKAALTNLRARKVKDESMSTFWNGLLVGTGFVFAIQGLISGVRHLFNEDLDHDEQKVVASHLQLYGGYFLMLCLFWLFCLVCWVWTITKVNYPVIFEFDPAHSLDWRKLAQFPSFFTLLFGVIFWLNFSAMYGGRDLFLWYPVILIALSLFIIFLPLPVWHHRSRKWFAYAHWRLLMAPFYSVEFRDVFLGDIYCSLSYSISNIELFFCVYVNGWDEPEKCGSSQSRLMAFLSALPPMWRAIQCLRRYYDARSFFPHLANFGKYVATIFGIITLSLYRIDRNEMTLSLFIFFSTFNTIYSSFWDIYMDFRLAQKKAKYYLRDVLAFTSHRLYYAIMIVDPLLRMTWVFHVVWTHNIQHSSIVSFVIALIEILRRAAWATFRLENEHCANIANNKASRDIALPYKILSTEEEEEEEEDN</sequence>
<evidence type="ECO:0000256" key="6">
    <source>
        <dbReference type="SAM" id="MobiDB-lite"/>
    </source>
</evidence>
<dbReference type="GO" id="GO:0006817">
    <property type="term" value="P:phosphate ion transport"/>
    <property type="evidence" value="ECO:0007669"/>
    <property type="project" value="TreeGrafter"/>
</dbReference>
<dbReference type="Proteomes" id="UP001172102">
    <property type="component" value="Unassembled WGS sequence"/>
</dbReference>
<feature type="transmembrane region" description="Helical" evidence="7">
    <location>
        <begin position="586"/>
        <end position="603"/>
    </location>
</feature>
<dbReference type="PANTHER" id="PTHR10783">
    <property type="entry name" value="XENOTROPIC AND POLYTROPIC RETROVIRUS RECEPTOR 1-RELATED"/>
    <property type="match status" value="1"/>
</dbReference>
<dbReference type="EMBL" id="JAUKUA010000003">
    <property type="protein sequence ID" value="KAK0719387.1"/>
    <property type="molecule type" value="Genomic_DNA"/>
</dbReference>
<dbReference type="GO" id="GO:0016036">
    <property type="term" value="P:cellular response to phosphate starvation"/>
    <property type="evidence" value="ECO:0007669"/>
    <property type="project" value="TreeGrafter"/>
</dbReference>
<dbReference type="GO" id="GO:0005886">
    <property type="term" value="C:plasma membrane"/>
    <property type="evidence" value="ECO:0007669"/>
    <property type="project" value="TreeGrafter"/>
</dbReference>
<keyword evidence="11" id="KW-1185">Reference proteome</keyword>
<dbReference type="InterPro" id="IPR004342">
    <property type="entry name" value="EXS_C"/>
</dbReference>
<evidence type="ECO:0000313" key="11">
    <source>
        <dbReference type="Proteomes" id="UP001172102"/>
    </source>
</evidence>
<feature type="transmembrane region" description="Helical" evidence="7">
    <location>
        <begin position="492"/>
        <end position="510"/>
    </location>
</feature>
<keyword evidence="5 7" id="KW-0472">Membrane</keyword>
<evidence type="ECO:0000256" key="2">
    <source>
        <dbReference type="ARBA" id="ARBA00009665"/>
    </source>
</evidence>
<reference evidence="10" key="1">
    <citation type="submission" date="2023-06" db="EMBL/GenBank/DDBJ databases">
        <title>Genome-scale phylogeny and comparative genomics of the fungal order Sordariales.</title>
        <authorList>
            <consortium name="Lawrence Berkeley National Laboratory"/>
            <person name="Hensen N."/>
            <person name="Bonometti L."/>
            <person name="Westerberg I."/>
            <person name="Brannstrom I.O."/>
            <person name="Guillou S."/>
            <person name="Cros-Aarteil S."/>
            <person name="Calhoun S."/>
            <person name="Haridas S."/>
            <person name="Kuo A."/>
            <person name="Mondo S."/>
            <person name="Pangilinan J."/>
            <person name="Riley R."/>
            <person name="Labutti K."/>
            <person name="Andreopoulos B."/>
            <person name="Lipzen A."/>
            <person name="Chen C."/>
            <person name="Yanf M."/>
            <person name="Daum C."/>
            <person name="Ng V."/>
            <person name="Clum A."/>
            <person name="Steindorff A."/>
            <person name="Ohm R."/>
            <person name="Martin F."/>
            <person name="Silar P."/>
            <person name="Natvig D."/>
            <person name="Lalanne C."/>
            <person name="Gautier V."/>
            <person name="Ament-Velasquez S.L."/>
            <person name="Kruys A."/>
            <person name="Hutchinson M.I."/>
            <person name="Powell A.J."/>
            <person name="Barry K."/>
            <person name="Miller A.N."/>
            <person name="Grigoriev I.V."/>
            <person name="Debuchy R."/>
            <person name="Gladieux P."/>
            <person name="Thoren M.H."/>
            <person name="Johannesson H."/>
        </authorList>
    </citation>
    <scope>NUCLEOTIDE SEQUENCE</scope>
    <source>
        <strain evidence="10">SMH4607-1</strain>
    </source>
</reference>
<feature type="transmembrane region" description="Helical" evidence="7">
    <location>
        <begin position="252"/>
        <end position="277"/>
    </location>
</feature>
<comment type="similarity">
    <text evidence="2">Belongs to the SYG1 (TC 2.A.94) family.</text>
</comment>